<dbReference type="SFLD" id="SFLDG01086">
    <property type="entry name" value="elongater_protein-like"/>
    <property type="match status" value="1"/>
</dbReference>
<comment type="cofactor">
    <cofactor evidence="1">
        <name>[4Fe-4S] cluster</name>
        <dbReference type="ChEBI" id="CHEBI:49883"/>
    </cofactor>
</comment>
<sequence>MTSTPDSSGSKSSPPLIIPFFIPHAGCPHQCAFCNQSIITNKSQNSGITATCSSEDINRTVKEFLAYRGSRQKVELAFFGGNFLGLNEPEIKSILQTGQKLFNEGKIDGIRFSTRPDTITKRTLDLITGYPVSTIEIGVQSMDNHVLRKSQRGHSSENTVRAAELLKDYTPNISMGMQMMVGLPGDNDATAINTAERIAGLEPDFIRIYPLVVLEGSMIARWFRQGKYYPMSLKESVNLVKKIFLIFEQNDIDVIRMGLQSSDIMQDESMMIAGPWHPAFGHLVHSELFFDHVVEIIQKKLSTSFSDATHLKLAVHPSSISRLQGNRKENIKRLETMFPSTTFQIITDKALDRSRHGINVNFF</sequence>
<reference evidence="8 9" key="1">
    <citation type="submission" date="2017-03" db="EMBL/GenBank/DDBJ databases">
        <authorList>
            <person name="Afonso C.L."/>
            <person name="Miller P.J."/>
            <person name="Scott M.A."/>
            <person name="Spackman E."/>
            <person name="Goraichik I."/>
            <person name="Dimitrov K.M."/>
            <person name="Suarez D.L."/>
            <person name="Swayne D.E."/>
        </authorList>
    </citation>
    <scope>NUCLEOTIDE SEQUENCE [LARGE SCALE GENOMIC DNA]</scope>
    <source>
        <strain evidence="8">PRJEB14757</strain>
    </source>
</reference>
<dbReference type="GO" id="GO:0003824">
    <property type="term" value="F:catalytic activity"/>
    <property type="evidence" value="ECO:0007669"/>
    <property type="project" value="InterPro"/>
</dbReference>
<gene>
    <name evidence="8" type="ORF">MTBBW1_600043</name>
</gene>
<dbReference type="STRING" id="1246637.MTBBW1_600043"/>
<dbReference type="Pfam" id="PF16199">
    <property type="entry name" value="Radical_SAM_C"/>
    <property type="match status" value="1"/>
</dbReference>
<dbReference type="InterPro" id="IPR032432">
    <property type="entry name" value="Radical_SAM_C"/>
</dbReference>
<dbReference type="InterPro" id="IPR006638">
    <property type="entry name" value="Elp3/MiaA/NifB-like_rSAM"/>
</dbReference>
<dbReference type="SFLD" id="SFLDS00029">
    <property type="entry name" value="Radical_SAM"/>
    <property type="match status" value="1"/>
</dbReference>
<evidence type="ECO:0000313" key="8">
    <source>
        <dbReference type="EMBL" id="SLM32213.1"/>
    </source>
</evidence>
<evidence type="ECO:0000256" key="3">
    <source>
        <dbReference type="ARBA" id="ARBA00022691"/>
    </source>
</evidence>
<dbReference type="EMBL" id="FWEV01000304">
    <property type="protein sequence ID" value="SLM32213.1"/>
    <property type="molecule type" value="Genomic_DNA"/>
</dbReference>
<dbReference type="PROSITE" id="PS51918">
    <property type="entry name" value="RADICAL_SAM"/>
    <property type="match status" value="1"/>
</dbReference>
<dbReference type="CDD" id="cd01335">
    <property type="entry name" value="Radical_SAM"/>
    <property type="match status" value="1"/>
</dbReference>
<evidence type="ECO:0000259" key="7">
    <source>
        <dbReference type="PROSITE" id="PS51918"/>
    </source>
</evidence>
<evidence type="ECO:0000256" key="4">
    <source>
        <dbReference type="ARBA" id="ARBA00022723"/>
    </source>
</evidence>
<keyword evidence="4" id="KW-0479">Metal-binding</keyword>
<protein>
    <submittedName>
        <fullName evidence="8">Radical SAM domain family protein</fullName>
    </submittedName>
</protein>
<dbReference type="GO" id="GO:0005737">
    <property type="term" value="C:cytoplasm"/>
    <property type="evidence" value="ECO:0007669"/>
    <property type="project" value="TreeGrafter"/>
</dbReference>
<evidence type="ECO:0000256" key="1">
    <source>
        <dbReference type="ARBA" id="ARBA00001966"/>
    </source>
</evidence>
<dbReference type="PANTHER" id="PTHR11135">
    <property type="entry name" value="HISTONE ACETYLTRANSFERASE-RELATED"/>
    <property type="match status" value="1"/>
</dbReference>
<dbReference type="InterPro" id="IPR007197">
    <property type="entry name" value="rSAM"/>
</dbReference>
<dbReference type="SMART" id="SM00729">
    <property type="entry name" value="Elp3"/>
    <property type="match status" value="1"/>
</dbReference>
<name>A0A1W1HIF4_9BACT</name>
<evidence type="ECO:0000313" key="9">
    <source>
        <dbReference type="Proteomes" id="UP000191931"/>
    </source>
</evidence>
<dbReference type="GO" id="GO:0046872">
    <property type="term" value="F:metal ion binding"/>
    <property type="evidence" value="ECO:0007669"/>
    <property type="project" value="UniProtKB-KW"/>
</dbReference>
<dbReference type="InterPro" id="IPR058240">
    <property type="entry name" value="rSAM_sf"/>
</dbReference>
<dbReference type="AlphaFoldDB" id="A0A1W1HIF4"/>
<evidence type="ECO:0000256" key="6">
    <source>
        <dbReference type="ARBA" id="ARBA00023014"/>
    </source>
</evidence>
<dbReference type="SUPFAM" id="SSF102114">
    <property type="entry name" value="Radical SAM enzymes"/>
    <property type="match status" value="1"/>
</dbReference>
<keyword evidence="5" id="KW-0408">Iron</keyword>
<dbReference type="InterPro" id="IPR039661">
    <property type="entry name" value="ELP3"/>
</dbReference>
<dbReference type="OrthoDB" id="9815044at2"/>
<keyword evidence="3" id="KW-0949">S-adenosyl-L-methionine</keyword>
<accession>A0A1W1HIF4</accession>
<feature type="domain" description="Radical SAM core" evidence="7">
    <location>
        <begin position="10"/>
        <end position="256"/>
    </location>
</feature>
<organism evidence="8 9">
    <name type="scientific">Desulfamplus magnetovallimortis</name>
    <dbReference type="NCBI Taxonomy" id="1246637"/>
    <lineage>
        <taxon>Bacteria</taxon>
        <taxon>Pseudomonadati</taxon>
        <taxon>Thermodesulfobacteriota</taxon>
        <taxon>Desulfobacteria</taxon>
        <taxon>Desulfobacterales</taxon>
        <taxon>Desulfobacteraceae</taxon>
        <taxon>Desulfamplus</taxon>
    </lineage>
</organism>
<proteinExistence type="predicted"/>
<keyword evidence="6" id="KW-0411">Iron-sulfur</keyword>
<dbReference type="Gene3D" id="3.80.30.20">
    <property type="entry name" value="tm_1862 like domain"/>
    <property type="match status" value="1"/>
</dbReference>
<dbReference type="SFLD" id="SFLDG01082">
    <property type="entry name" value="B12-binding_domain_containing"/>
    <property type="match status" value="1"/>
</dbReference>
<keyword evidence="9" id="KW-1185">Reference proteome</keyword>
<dbReference type="PANTHER" id="PTHR11135:SF0">
    <property type="entry name" value="ELONGATOR COMPLEX PROTEIN 3"/>
    <property type="match status" value="1"/>
</dbReference>
<evidence type="ECO:0000256" key="2">
    <source>
        <dbReference type="ARBA" id="ARBA00022485"/>
    </source>
</evidence>
<evidence type="ECO:0000256" key="5">
    <source>
        <dbReference type="ARBA" id="ARBA00023004"/>
    </source>
</evidence>
<dbReference type="GO" id="GO:0051539">
    <property type="term" value="F:4 iron, 4 sulfur cluster binding"/>
    <property type="evidence" value="ECO:0007669"/>
    <property type="project" value="UniProtKB-KW"/>
</dbReference>
<dbReference type="InterPro" id="IPR023404">
    <property type="entry name" value="rSAM_horseshoe"/>
</dbReference>
<dbReference type="GO" id="GO:0002926">
    <property type="term" value="P:tRNA wobble base 5-methoxycarbonylmethyl-2-thiouridinylation"/>
    <property type="evidence" value="ECO:0007669"/>
    <property type="project" value="TreeGrafter"/>
</dbReference>
<dbReference type="RefSeq" id="WP_080801648.1">
    <property type="nucleotide sequence ID" value="NZ_LT828542.1"/>
</dbReference>
<dbReference type="Pfam" id="PF04055">
    <property type="entry name" value="Radical_SAM"/>
    <property type="match status" value="1"/>
</dbReference>
<keyword evidence="2" id="KW-0004">4Fe-4S</keyword>
<dbReference type="Proteomes" id="UP000191931">
    <property type="component" value="Unassembled WGS sequence"/>
</dbReference>